<feature type="coiled-coil region" evidence="8">
    <location>
        <begin position="29"/>
        <end position="77"/>
    </location>
</feature>
<gene>
    <name evidence="12" type="ORF">C7M84_006445</name>
</gene>
<evidence type="ECO:0000256" key="6">
    <source>
        <dbReference type="ARBA" id="ARBA00023328"/>
    </source>
</evidence>
<dbReference type="Proteomes" id="UP000283509">
    <property type="component" value="Unassembled WGS sequence"/>
</dbReference>
<dbReference type="PANTHER" id="PTHR32026:SF10">
    <property type="entry name" value="METHYLTRANSFERASE-LIKE PROTEIN 24-RELATED"/>
    <property type="match status" value="1"/>
</dbReference>
<evidence type="ECO:0000256" key="2">
    <source>
        <dbReference type="ARBA" id="ARBA00004629"/>
    </source>
</evidence>
<dbReference type="InterPro" id="IPR008426">
    <property type="entry name" value="CENP-H_C"/>
</dbReference>
<comment type="subcellular location">
    <subcellularLocation>
        <location evidence="2">Chromosome</location>
        <location evidence="2">Centromere</location>
        <location evidence="2">Kinetochore</location>
    </subcellularLocation>
    <subcellularLocation>
        <location evidence="1">Nucleus</location>
    </subcellularLocation>
</comment>
<evidence type="ECO:0000256" key="9">
    <source>
        <dbReference type="SAM" id="Phobius"/>
    </source>
</evidence>
<evidence type="ECO:0000256" key="3">
    <source>
        <dbReference type="ARBA" id="ARBA00022454"/>
    </source>
</evidence>
<keyword evidence="13" id="KW-1185">Reference proteome</keyword>
<dbReference type="Pfam" id="PF05837">
    <property type="entry name" value="CENP-H"/>
    <property type="match status" value="1"/>
</dbReference>
<feature type="domain" description="Centromere protein H C-terminal" evidence="10">
    <location>
        <begin position="66"/>
        <end position="236"/>
    </location>
</feature>
<keyword evidence="3" id="KW-0158">Chromosome</keyword>
<evidence type="ECO:0000256" key="1">
    <source>
        <dbReference type="ARBA" id="ARBA00004123"/>
    </source>
</evidence>
<comment type="caution">
    <text evidence="12">The sequence shown here is derived from an EMBL/GenBank/DDBJ whole genome shotgun (WGS) entry which is preliminary data.</text>
</comment>
<evidence type="ECO:0000256" key="5">
    <source>
        <dbReference type="ARBA" id="ARBA00023242"/>
    </source>
</evidence>
<proteinExistence type="inferred from homology"/>
<feature type="transmembrane region" description="Helical" evidence="9">
    <location>
        <begin position="253"/>
        <end position="273"/>
    </location>
</feature>
<keyword evidence="9" id="KW-1133">Transmembrane helix</keyword>
<sequence>MASKDSDDDMPAEFEDALYRITARESMELLAILTDIEELKNQMMKVRADSIYAEKEIEAVQKDANTKEQQLSGKEERTRVTVETDELHSALVNHRIIRDVFQTSVFNTQIQQAVHASVKKMDTDELVENFPEKGQMLAHYSSNLNTSKDIAKIMSENDQLEKEILEQRLKYRQLLKGIKEKWETLDEKKLDASANLPSQYDELQKKVQERTSKMNILVHMIQGLISSSGFQWGSDDFYVQMSPETKSWAMKKTGMLVVAAALTVSAFVGYLFLSGSEGETISIVTFDERLKEVCASPKLPMPEYRGVKSFFDFLTHSDDDHCYSWVEFGGEKIPIPSQSDKECADEVRKSKYICFNDEYKMTHDPCVIYSFSQDADTQFERDMDMFSCEVHSFDVEKVKHEHVHRTEFWKEHAWTIGEYPYDKPLEDGTFERRRSLEFIGKTLGHTGREIKYIKSDLEGREWILLRQIVTHLDLMDIRQAGLRLHIPLSVNQMTGEARHAYFATLFKAFQGMTCAGYKYVLGRPIKYYKGIIKVPEMSNTTFYPAYEVNWVKVIN</sequence>
<dbReference type="AlphaFoldDB" id="A0A423TF49"/>
<evidence type="ECO:0000256" key="7">
    <source>
        <dbReference type="ARBA" id="ARBA00025735"/>
    </source>
</evidence>
<dbReference type="InterPro" id="IPR026913">
    <property type="entry name" value="METTL24"/>
</dbReference>
<feature type="coiled-coil region" evidence="8">
    <location>
        <begin position="143"/>
        <end position="177"/>
    </location>
</feature>
<feature type="domain" description="Methyltransferase" evidence="11">
    <location>
        <begin position="350"/>
        <end position="493"/>
    </location>
</feature>
<evidence type="ECO:0000313" key="13">
    <source>
        <dbReference type="Proteomes" id="UP000283509"/>
    </source>
</evidence>
<keyword evidence="9" id="KW-0472">Membrane</keyword>
<dbReference type="EMBL" id="QCYY01001817">
    <property type="protein sequence ID" value="ROT75025.1"/>
    <property type="molecule type" value="Genomic_DNA"/>
</dbReference>
<comment type="similarity">
    <text evidence="7">Belongs to the CENP-H/MCM16 family.</text>
</comment>
<evidence type="ECO:0000259" key="11">
    <source>
        <dbReference type="Pfam" id="PF13383"/>
    </source>
</evidence>
<keyword evidence="5" id="KW-0539">Nucleus</keyword>
<dbReference type="Pfam" id="PF13383">
    <property type="entry name" value="Methyltransf_22"/>
    <property type="match status" value="1"/>
</dbReference>
<accession>A0A423TF49</accession>
<evidence type="ECO:0000256" key="8">
    <source>
        <dbReference type="SAM" id="Coils"/>
    </source>
</evidence>
<organism evidence="12 13">
    <name type="scientific">Penaeus vannamei</name>
    <name type="common">Whiteleg shrimp</name>
    <name type="synonym">Litopenaeus vannamei</name>
    <dbReference type="NCBI Taxonomy" id="6689"/>
    <lineage>
        <taxon>Eukaryota</taxon>
        <taxon>Metazoa</taxon>
        <taxon>Ecdysozoa</taxon>
        <taxon>Arthropoda</taxon>
        <taxon>Crustacea</taxon>
        <taxon>Multicrustacea</taxon>
        <taxon>Malacostraca</taxon>
        <taxon>Eumalacostraca</taxon>
        <taxon>Eucarida</taxon>
        <taxon>Decapoda</taxon>
        <taxon>Dendrobranchiata</taxon>
        <taxon>Penaeoidea</taxon>
        <taxon>Penaeidae</taxon>
        <taxon>Penaeus</taxon>
    </lineage>
</organism>
<keyword evidence="6" id="KW-0137">Centromere</keyword>
<evidence type="ECO:0000256" key="4">
    <source>
        <dbReference type="ARBA" id="ARBA00022838"/>
    </source>
</evidence>
<evidence type="ECO:0000259" key="10">
    <source>
        <dbReference type="Pfam" id="PF05837"/>
    </source>
</evidence>
<keyword evidence="9" id="KW-0812">Transmembrane</keyword>
<evidence type="ECO:0008006" key="14">
    <source>
        <dbReference type="Google" id="ProtNLM"/>
    </source>
</evidence>
<dbReference type="OrthoDB" id="6337890at2759"/>
<dbReference type="PANTHER" id="PTHR32026">
    <property type="entry name" value="METHYLTRANSFERASE-LIKE PROTEIN 24"/>
    <property type="match status" value="1"/>
</dbReference>
<dbReference type="InterPro" id="IPR025714">
    <property type="entry name" value="Methyltranfer_dom"/>
</dbReference>
<keyword evidence="4" id="KW-0995">Kinetochore</keyword>
<evidence type="ECO:0000313" key="12">
    <source>
        <dbReference type="EMBL" id="ROT75025.1"/>
    </source>
</evidence>
<reference evidence="12 13" key="1">
    <citation type="submission" date="2018-04" db="EMBL/GenBank/DDBJ databases">
        <authorList>
            <person name="Zhang X."/>
            <person name="Yuan J."/>
            <person name="Li F."/>
            <person name="Xiang J."/>
        </authorList>
    </citation>
    <scope>NUCLEOTIDE SEQUENCE [LARGE SCALE GENOMIC DNA]</scope>
    <source>
        <tissue evidence="12">Muscle</tissue>
    </source>
</reference>
<name>A0A423TF49_PENVA</name>
<keyword evidence="8" id="KW-0175">Coiled coil</keyword>
<protein>
    <recommendedName>
        <fullName evidence="14">Methyltransferase domain-containing protein</fullName>
    </recommendedName>
</protein>
<reference evidence="12 13" key="2">
    <citation type="submission" date="2019-01" db="EMBL/GenBank/DDBJ databases">
        <title>The decoding of complex shrimp genome reveals the adaptation for benthos swimmer, frequently molting mechanism and breeding impact on genome.</title>
        <authorList>
            <person name="Sun Y."/>
            <person name="Gao Y."/>
            <person name="Yu Y."/>
        </authorList>
    </citation>
    <scope>NUCLEOTIDE SEQUENCE [LARGE SCALE GENOMIC DNA]</scope>
    <source>
        <tissue evidence="12">Muscle</tissue>
    </source>
</reference>